<dbReference type="EMBL" id="JAEVLS010000002">
    <property type="protein sequence ID" value="MBM0105006.1"/>
    <property type="molecule type" value="Genomic_DNA"/>
</dbReference>
<protein>
    <submittedName>
        <fullName evidence="1">Uncharacterized protein</fullName>
    </submittedName>
</protein>
<sequence>MSAVDLIKQTMKAKSAASAARAKGGSPPARWDFRPFFESGAAAGSSALTIQIGSTLSFNIIMGADYIQHVERLRRAPEWPGPQRSW</sequence>
<comment type="caution">
    <text evidence="1">The sequence shown here is derived from an EMBL/GenBank/DDBJ whole genome shotgun (WGS) entry which is preliminary data.</text>
</comment>
<proteinExistence type="predicted"/>
<dbReference type="Proteomes" id="UP000661077">
    <property type="component" value="Unassembled WGS sequence"/>
</dbReference>
<accession>A0ABS1WVK2</accession>
<organism evidence="1 2">
    <name type="scientific">Steroidobacter gossypii</name>
    <dbReference type="NCBI Taxonomy" id="2805490"/>
    <lineage>
        <taxon>Bacteria</taxon>
        <taxon>Pseudomonadati</taxon>
        <taxon>Pseudomonadota</taxon>
        <taxon>Gammaproteobacteria</taxon>
        <taxon>Steroidobacterales</taxon>
        <taxon>Steroidobacteraceae</taxon>
        <taxon>Steroidobacter</taxon>
    </lineage>
</organism>
<evidence type="ECO:0000313" key="2">
    <source>
        <dbReference type="Proteomes" id="UP000661077"/>
    </source>
</evidence>
<dbReference type="RefSeq" id="WP_203167074.1">
    <property type="nucleotide sequence ID" value="NZ_JAEVLS010000002.1"/>
</dbReference>
<gene>
    <name evidence="1" type="ORF">JM946_09605</name>
</gene>
<evidence type="ECO:0000313" key="1">
    <source>
        <dbReference type="EMBL" id="MBM0105006.1"/>
    </source>
</evidence>
<reference evidence="1 2" key="1">
    <citation type="journal article" date="2021" name="Int. J. Syst. Evol. Microbiol.">
        <title>Steroidobacter gossypii sp. nov., isolated from soil of cotton cropping field.</title>
        <authorList>
            <person name="Huang R."/>
            <person name="Yang S."/>
            <person name="Zhen C."/>
            <person name="Liu W."/>
        </authorList>
    </citation>
    <scope>NUCLEOTIDE SEQUENCE [LARGE SCALE GENOMIC DNA]</scope>
    <source>
        <strain evidence="1 2">S1-65</strain>
    </source>
</reference>
<keyword evidence="2" id="KW-1185">Reference proteome</keyword>
<name>A0ABS1WVK2_9GAMM</name>